<dbReference type="CDD" id="cd15457">
    <property type="entry name" value="NADAR"/>
    <property type="match status" value="1"/>
</dbReference>
<dbReference type="Gene3D" id="1.10.357.40">
    <property type="entry name" value="YbiA-like"/>
    <property type="match status" value="1"/>
</dbReference>
<feature type="domain" description="DUF7638" evidence="4">
    <location>
        <begin position="6"/>
        <end position="111"/>
    </location>
</feature>
<dbReference type="EMBL" id="JAVREP010000001">
    <property type="protein sequence ID" value="MDT0327304.1"/>
    <property type="molecule type" value="Genomic_DNA"/>
</dbReference>
<feature type="domain" description="NADAR" evidence="3">
    <location>
        <begin position="247"/>
        <end position="365"/>
    </location>
</feature>
<dbReference type="SUPFAM" id="SSF143990">
    <property type="entry name" value="YbiA-like"/>
    <property type="match status" value="1"/>
</dbReference>
<protein>
    <submittedName>
        <fullName evidence="6">NADAR family protein</fullName>
    </submittedName>
</protein>
<evidence type="ECO:0000256" key="2">
    <source>
        <dbReference type="ARBA" id="ARBA00000751"/>
    </source>
</evidence>
<dbReference type="Pfam" id="PF08719">
    <property type="entry name" value="NADAR"/>
    <property type="match status" value="1"/>
</dbReference>
<feature type="domain" description="DUF7639" evidence="5">
    <location>
        <begin position="112"/>
        <end position="203"/>
    </location>
</feature>
<organism evidence="6 7">
    <name type="scientific">Nocardiopsis lambiniae</name>
    <dbReference type="NCBI Taxonomy" id="3075539"/>
    <lineage>
        <taxon>Bacteria</taxon>
        <taxon>Bacillati</taxon>
        <taxon>Actinomycetota</taxon>
        <taxon>Actinomycetes</taxon>
        <taxon>Streptosporangiales</taxon>
        <taxon>Nocardiopsidaceae</taxon>
        <taxon>Nocardiopsis</taxon>
    </lineage>
</organism>
<proteinExistence type="predicted"/>
<keyword evidence="7" id="KW-1185">Reference proteome</keyword>
<evidence type="ECO:0000259" key="4">
    <source>
        <dbReference type="Pfam" id="PF24644"/>
    </source>
</evidence>
<evidence type="ECO:0000313" key="7">
    <source>
        <dbReference type="Proteomes" id="UP001183390"/>
    </source>
</evidence>
<dbReference type="InterPro" id="IPR012816">
    <property type="entry name" value="NADAR"/>
</dbReference>
<dbReference type="RefSeq" id="WP_311510101.1">
    <property type="nucleotide sequence ID" value="NZ_JAVREP010000001.1"/>
</dbReference>
<evidence type="ECO:0000256" key="1">
    <source>
        <dbReference type="ARBA" id="ARBA00000022"/>
    </source>
</evidence>
<dbReference type="InterPro" id="IPR056055">
    <property type="entry name" value="DUF7638"/>
</dbReference>
<dbReference type="Pfam" id="PF24644">
    <property type="entry name" value="DUF7638"/>
    <property type="match status" value="1"/>
</dbReference>
<name>A0ABU2M3T5_9ACTN</name>
<comment type="catalytic activity">
    <reaction evidence="1">
        <text>5-amino-6-(5-phospho-D-ribosylamino)uracil + H2O = 5,6-diaminouracil + D-ribose 5-phosphate</text>
        <dbReference type="Rhea" id="RHEA:55020"/>
        <dbReference type="ChEBI" id="CHEBI:15377"/>
        <dbReference type="ChEBI" id="CHEBI:46252"/>
        <dbReference type="ChEBI" id="CHEBI:58453"/>
        <dbReference type="ChEBI" id="CHEBI:78346"/>
    </reaction>
</comment>
<evidence type="ECO:0000259" key="5">
    <source>
        <dbReference type="Pfam" id="PF24645"/>
    </source>
</evidence>
<evidence type="ECO:0000259" key="3">
    <source>
        <dbReference type="Pfam" id="PF08719"/>
    </source>
</evidence>
<dbReference type="Pfam" id="PF24645">
    <property type="entry name" value="DUF7639"/>
    <property type="match status" value="1"/>
</dbReference>
<dbReference type="InterPro" id="IPR037238">
    <property type="entry name" value="YbiA-like_sf"/>
</dbReference>
<dbReference type="Proteomes" id="UP001183390">
    <property type="component" value="Unassembled WGS sequence"/>
</dbReference>
<dbReference type="InterPro" id="IPR056056">
    <property type="entry name" value="DUF7639"/>
</dbReference>
<sequence length="373" mass="40836">MAITRPTFRESDGERVPGGLRHAFIRNGDTYFLTSLVVYADGLVDCWGLVTLEEFADKLASGWVATEFEEGAGASAHGLAEWRFADPYSYTDADCLLAEVRDTVEELNGRPTSSDRCVEALDAFLAEPDETRRTALRTAYLEIPETQRRYVLGDMDAKDGPLVAVAFGPGGTPPGRGAGARVTEKEHGHALDYFAERASWAARAPADDGIDGPGEPRASALVLEQRFFDATSPRDHGLLALRNDFPVPVTVDGTEYPTVAHAYWALSTDDPERREIVRVAGNPHQAARLGRESPRRRGWAGARTAVMLRLLRAKFEQHPDLAELLLSTGDRTILYDDIGSPSYWGRLGAGGRNWVGRLLEVVRAERCAARAGI</sequence>
<reference evidence="7" key="1">
    <citation type="submission" date="2023-07" db="EMBL/GenBank/DDBJ databases">
        <title>30 novel species of actinomycetes from the DSMZ collection.</title>
        <authorList>
            <person name="Nouioui I."/>
        </authorList>
    </citation>
    <scope>NUCLEOTIDE SEQUENCE [LARGE SCALE GENOMIC DNA]</scope>
    <source>
        <strain evidence="7">DSM 44743</strain>
    </source>
</reference>
<evidence type="ECO:0000313" key="6">
    <source>
        <dbReference type="EMBL" id="MDT0327304.1"/>
    </source>
</evidence>
<gene>
    <name evidence="6" type="ORF">RM479_02650</name>
</gene>
<comment type="caution">
    <text evidence="6">The sequence shown here is derived from an EMBL/GenBank/DDBJ whole genome shotgun (WGS) entry which is preliminary data.</text>
</comment>
<comment type="catalytic activity">
    <reaction evidence="2">
        <text>2,5-diamino-6-hydroxy-4-(5-phosphoribosylamino)-pyrimidine + H2O = 2,5,6-triamino-4-hydroxypyrimidine + D-ribose 5-phosphate</text>
        <dbReference type="Rhea" id="RHEA:23436"/>
        <dbReference type="ChEBI" id="CHEBI:15377"/>
        <dbReference type="ChEBI" id="CHEBI:58614"/>
        <dbReference type="ChEBI" id="CHEBI:78346"/>
        <dbReference type="ChEBI" id="CHEBI:137796"/>
    </reaction>
</comment>
<accession>A0ABU2M3T5</accession>